<dbReference type="InterPro" id="IPR041474">
    <property type="entry name" value="NicS_C"/>
</dbReference>
<keyword evidence="1 2" id="KW-0238">DNA-binding</keyword>
<proteinExistence type="predicted"/>
<reference evidence="6" key="1">
    <citation type="submission" date="2016-10" db="EMBL/GenBank/DDBJ databases">
        <authorList>
            <person name="Varghese N."/>
            <person name="Submissions S."/>
        </authorList>
    </citation>
    <scope>NUCLEOTIDE SEQUENCE [LARGE SCALE GENOMIC DNA]</scope>
    <source>
        <strain evidence="6">GAS369</strain>
    </source>
</reference>
<sequence>MTTDQRKRPSAPKAELATRPRKTRDAALAQAKILDVARGHFVSQGFAGARVDEIAAESGYSKAMLYHYYGNKENLYVAVLEEVYRHFVAPHRVVNVADVGPVRALEAFVREGAASVRKDPAILNLLAIENLNEAAYLRGSTVPRAIYPPLLAQLKEIIDAGVKEGVFRAGIDAVHLYVALSSVLFHAVSNRFTLSVTLGTDTASDEFLDRHVDMSVAMVVGYCTTPSRTGGN</sequence>
<evidence type="ECO:0000313" key="5">
    <source>
        <dbReference type="EMBL" id="SDT54132.1"/>
    </source>
</evidence>
<dbReference type="GO" id="GO:0003677">
    <property type="term" value="F:DNA binding"/>
    <property type="evidence" value="ECO:0007669"/>
    <property type="project" value="UniProtKB-UniRule"/>
</dbReference>
<evidence type="ECO:0000256" key="1">
    <source>
        <dbReference type="ARBA" id="ARBA00023125"/>
    </source>
</evidence>
<dbReference type="Gene3D" id="1.10.357.10">
    <property type="entry name" value="Tetracycline Repressor, domain 2"/>
    <property type="match status" value="1"/>
</dbReference>
<name>A0A1H2B7U5_9BRAD</name>
<evidence type="ECO:0000259" key="4">
    <source>
        <dbReference type="PROSITE" id="PS50977"/>
    </source>
</evidence>
<dbReference type="InterPro" id="IPR036271">
    <property type="entry name" value="Tet_transcr_reg_TetR-rel_C_sf"/>
</dbReference>
<evidence type="ECO:0000313" key="6">
    <source>
        <dbReference type="Proteomes" id="UP000243904"/>
    </source>
</evidence>
<dbReference type="RefSeq" id="WP_146690478.1">
    <property type="nucleotide sequence ID" value="NZ_LT629750.1"/>
</dbReference>
<feature type="domain" description="HTH tetR-type" evidence="4">
    <location>
        <begin position="27"/>
        <end position="87"/>
    </location>
</feature>
<feature type="DNA-binding region" description="H-T-H motif" evidence="2">
    <location>
        <begin position="50"/>
        <end position="69"/>
    </location>
</feature>
<accession>A0A1H2B7U5</accession>
<dbReference type="AlphaFoldDB" id="A0A1H2B7U5"/>
<feature type="region of interest" description="Disordered" evidence="3">
    <location>
        <begin position="1"/>
        <end position="23"/>
    </location>
</feature>
<dbReference type="PROSITE" id="PS50977">
    <property type="entry name" value="HTH_TETR_2"/>
    <property type="match status" value="1"/>
</dbReference>
<dbReference type="InterPro" id="IPR001647">
    <property type="entry name" value="HTH_TetR"/>
</dbReference>
<organism evidence="5 6">
    <name type="scientific">Bradyrhizobium canariense</name>
    <dbReference type="NCBI Taxonomy" id="255045"/>
    <lineage>
        <taxon>Bacteria</taxon>
        <taxon>Pseudomonadati</taxon>
        <taxon>Pseudomonadota</taxon>
        <taxon>Alphaproteobacteria</taxon>
        <taxon>Hyphomicrobiales</taxon>
        <taxon>Nitrobacteraceae</taxon>
        <taxon>Bradyrhizobium</taxon>
    </lineage>
</organism>
<dbReference type="InterPro" id="IPR050109">
    <property type="entry name" value="HTH-type_TetR-like_transc_reg"/>
</dbReference>
<dbReference type="PANTHER" id="PTHR30328">
    <property type="entry name" value="TRANSCRIPTIONAL REPRESSOR"/>
    <property type="match status" value="1"/>
</dbReference>
<dbReference type="Proteomes" id="UP000243904">
    <property type="component" value="Chromosome I"/>
</dbReference>
<dbReference type="Pfam" id="PF17938">
    <property type="entry name" value="TetR_C_29"/>
    <property type="match status" value="1"/>
</dbReference>
<keyword evidence="6" id="KW-1185">Reference proteome</keyword>
<gene>
    <name evidence="5" type="ORF">SAMN05444158_6873</name>
</gene>
<dbReference type="SUPFAM" id="SSF48498">
    <property type="entry name" value="Tetracyclin repressor-like, C-terminal domain"/>
    <property type="match status" value="1"/>
</dbReference>
<dbReference type="Pfam" id="PF00440">
    <property type="entry name" value="TetR_N"/>
    <property type="match status" value="1"/>
</dbReference>
<protein>
    <submittedName>
        <fullName evidence="5">Transcriptional regulator, TetR family</fullName>
    </submittedName>
</protein>
<evidence type="ECO:0000256" key="2">
    <source>
        <dbReference type="PROSITE-ProRule" id="PRU00335"/>
    </source>
</evidence>
<dbReference type="PANTHER" id="PTHR30328:SF54">
    <property type="entry name" value="HTH-TYPE TRANSCRIPTIONAL REPRESSOR SCO4008"/>
    <property type="match status" value="1"/>
</dbReference>
<dbReference type="SUPFAM" id="SSF46689">
    <property type="entry name" value="Homeodomain-like"/>
    <property type="match status" value="1"/>
</dbReference>
<dbReference type="EMBL" id="LT629750">
    <property type="protein sequence ID" value="SDT54132.1"/>
    <property type="molecule type" value="Genomic_DNA"/>
</dbReference>
<evidence type="ECO:0000256" key="3">
    <source>
        <dbReference type="SAM" id="MobiDB-lite"/>
    </source>
</evidence>
<dbReference type="InterPro" id="IPR009057">
    <property type="entry name" value="Homeodomain-like_sf"/>
</dbReference>
<dbReference type="PRINTS" id="PR00455">
    <property type="entry name" value="HTHTETR"/>
</dbReference>